<feature type="domain" description="EamA" evidence="2">
    <location>
        <begin position="2"/>
        <end position="129"/>
    </location>
</feature>
<comment type="caution">
    <text evidence="3">The sequence shown here is derived from an EMBL/GenBank/DDBJ whole genome shotgun (WGS) entry which is preliminary data.</text>
</comment>
<keyword evidence="1" id="KW-1133">Transmembrane helix</keyword>
<dbReference type="Proteomes" id="UP001258315">
    <property type="component" value="Unassembled WGS sequence"/>
</dbReference>
<gene>
    <name evidence="3" type="ORF">QE417_000802</name>
</gene>
<dbReference type="InterPro" id="IPR037185">
    <property type="entry name" value="EmrE-like"/>
</dbReference>
<evidence type="ECO:0000313" key="3">
    <source>
        <dbReference type="EMBL" id="MDT3401730.1"/>
    </source>
</evidence>
<dbReference type="EMBL" id="JAVLVU010000001">
    <property type="protein sequence ID" value="MDT3401730.1"/>
    <property type="molecule type" value="Genomic_DNA"/>
</dbReference>
<dbReference type="InterPro" id="IPR000620">
    <property type="entry name" value="EamA_dom"/>
</dbReference>
<feature type="transmembrane region" description="Helical" evidence="1">
    <location>
        <begin position="239"/>
        <end position="259"/>
    </location>
</feature>
<dbReference type="Pfam" id="PF00892">
    <property type="entry name" value="EamA"/>
    <property type="match status" value="1"/>
</dbReference>
<dbReference type="Gene3D" id="1.10.3730.20">
    <property type="match status" value="1"/>
</dbReference>
<feature type="transmembrane region" description="Helical" evidence="1">
    <location>
        <begin position="209"/>
        <end position="227"/>
    </location>
</feature>
<feature type="transmembrane region" description="Helical" evidence="1">
    <location>
        <begin position="145"/>
        <end position="163"/>
    </location>
</feature>
<feature type="transmembrane region" description="Helical" evidence="1">
    <location>
        <begin position="90"/>
        <end position="107"/>
    </location>
</feature>
<dbReference type="SUPFAM" id="SSF103481">
    <property type="entry name" value="Multidrug resistance efflux transporter EmrE"/>
    <property type="match status" value="2"/>
</dbReference>
<feature type="transmembrane region" description="Helical" evidence="1">
    <location>
        <begin position="175"/>
        <end position="197"/>
    </location>
</feature>
<dbReference type="RefSeq" id="WP_311947648.1">
    <property type="nucleotide sequence ID" value="NZ_JAVLVU010000001.1"/>
</dbReference>
<evidence type="ECO:0000313" key="4">
    <source>
        <dbReference type="Proteomes" id="UP001258315"/>
    </source>
</evidence>
<feature type="transmembrane region" description="Helical" evidence="1">
    <location>
        <begin position="266"/>
        <end position="285"/>
    </location>
</feature>
<sequence length="288" mass="32075">MLYIFLSVCCSVTVSILLKMARRYQINVVQAITWNYSIAALLTWIFLKPQPESITHPPLNLYLLLGVLLPLVFYIMAEAVKGAGIVRTDVAQRLSLLISLSAAFLVFGDKLNLFKSIGIVTGFAAIFCLIPWQTKHVVSNNNKNTWLYLLGVFLGFGVIDILFKQMAQSKTAPYSASLFVVYVAAFIVSVLGTLYQIKFKKKRFLFRHIFFGWILGIFNFGNILFYLKAHQSLSKDPSTVFTAMNIGVITGGTLIGLLIFKEKLSILHKVGIGLAVAAILLIAYSTKF</sequence>
<protein>
    <submittedName>
        <fullName evidence="3">Drug/metabolite transporter (DMT)-like permease</fullName>
    </submittedName>
</protein>
<feature type="transmembrane region" description="Helical" evidence="1">
    <location>
        <begin position="28"/>
        <end position="47"/>
    </location>
</feature>
<organism evidence="3 4">
    <name type="scientific">Mucilaginibacter terrae</name>
    <dbReference type="NCBI Taxonomy" id="1955052"/>
    <lineage>
        <taxon>Bacteria</taxon>
        <taxon>Pseudomonadati</taxon>
        <taxon>Bacteroidota</taxon>
        <taxon>Sphingobacteriia</taxon>
        <taxon>Sphingobacteriales</taxon>
        <taxon>Sphingobacteriaceae</taxon>
        <taxon>Mucilaginibacter</taxon>
    </lineage>
</organism>
<feature type="transmembrane region" description="Helical" evidence="1">
    <location>
        <begin position="113"/>
        <end position="133"/>
    </location>
</feature>
<feature type="transmembrane region" description="Helical" evidence="1">
    <location>
        <begin position="59"/>
        <end position="78"/>
    </location>
</feature>
<accession>A0ABU3GPM0</accession>
<evidence type="ECO:0000256" key="1">
    <source>
        <dbReference type="SAM" id="Phobius"/>
    </source>
</evidence>
<keyword evidence="1" id="KW-0812">Transmembrane</keyword>
<name>A0ABU3GPM0_9SPHI</name>
<evidence type="ECO:0000259" key="2">
    <source>
        <dbReference type="Pfam" id="PF00892"/>
    </source>
</evidence>
<proteinExistence type="predicted"/>
<keyword evidence="1" id="KW-0472">Membrane</keyword>
<reference evidence="4" key="1">
    <citation type="submission" date="2023-07" db="EMBL/GenBank/DDBJ databases">
        <title>Functional and genomic diversity of the sorghum phyllosphere microbiome.</title>
        <authorList>
            <person name="Shade A."/>
        </authorList>
    </citation>
    <scope>NUCLEOTIDE SEQUENCE [LARGE SCALE GENOMIC DNA]</scope>
    <source>
        <strain evidence="4">SORGH_AS_0422</strain>
    </source>
</reference>
<keyword evidence="4" id="KW-1185">Reference proteome</keyword>